<evidence type="ECO:0000256" key="1">
    <source>
        <dbReference type="ARBA" id="ARBA00004123"/>
    </source>
</evidence>
<dbReference type="OrthoDB" id="10266128at2759"/>
<reference evidence="6" key="1">
    <citation type="submission" date="2021-06" db="EMBL/GenBank/DDBJ databases">
        <authorList>
            <person name="Hodson N. C."/>
            <person name="Mongue J. A."/>
            <person name="Jaron S. K."/>
        </authorList>
    </citation>
    <scope>NUCLEOTIDE SEQUENCE</scope>
</reference>
<dbReference type="AlphaFoldDB" id="A0A8J2P5E1"/>
<feature type="coiled-coil region" evidence="3">
    <location>
        <begin position="58"/>
        <end position="85"/>
    </location>
</feature>
<organism evidence="6 7">
    <name type="scientific">Allacma fusca</name>
    <dbReference type="NCBI Taxonomy" id="39272"/>
    <lineage>
        <taxon>Eukaryota</taxon>
        <taxon>Metazoa</taxon>
        <taxon>Ecdysozoa</taxon>
        <taxon>Arthropoda</taxon>
        <taxon>Hexapoda</taxon>
        <taxon>Collembola</taxon>
        <taxon>Symphypleona</taxon>
        <taxon>Sminthuridae</taxon>
        <taxon>Allacma</taxon>
    </lineage>
</organism>
<sequence length="109" mass="12865">MVKKMLKSKSKRVPAKKRYKIEKKVREHNRKLKKQHRQDKMKGKKKKLIVVPGDCPFRQQIIAEANQARENIEQLKLTRREEVKVFRKARKDAVLAEKRGLPTPAPTVE</sequence>
<dbReference type="Proteomes" id="UP000708208">
    <property type="component" value="Unassembled WGS sequence"/>
</dbReference>
<evidence type="ECO:0000313" key="6">
    <source>
        <dbReference type="EMBL" id="CAG7815921.1"/>
    </source>
</evidence>
<evidence type="ECO:0000259" key="5">
    <source>
        <dbReference type="Pfam" id="PF08701"/>
    </source>
</evidence>
<evidence type="ECO:0000313" key="7">
    <source>
        <dbReference type="Proteomes" id="UP000708208"/>
    </source>
</evidence>
<dbReference type="InterPro" id="IPR014813">
    <property type="entry name" value="Gnl3_N_dom"/>
</dbReference>
<keyword evidence="3" id="KW-0175">Coiled coil</keyword>
<keyword evidence="2" id="KW-0539">Nucleus</keyword>
<dbReference type="EMBL" id="CAJVCH010356480">
    <property type="protein sequence ID" value="CAG7815921.1"/>
    <property type="molecule type" value="Genomic_DNA"/>
</dbReference>
<dbReference type="GO" id="GO:0005634">
    <property type="term" value="C:nucleus"/>
    <property type="evidence" value="ECO:0007669"/>
    <property type="project" value="UniProtKB-SubCell"/>
</dbReference>
<dbReference type="Pfam" id="PF08701">
    <property type="entry name" value="GN3L_Grn1"/>
    <property type="match status" value="1"/>
</dbReference>
<feature type="domain" description="Guanine nucleotide-binding protein-like 3 N-terminal" evidence="5">
    <location>
        <begin position="16"/>
        <end position="84"/>
    </location>
</feature>
<gene>
    <name evidence="6" type="ORF">AFUS01_LOCUS26567</name>
</gene>
<comment type="caution">
    <text evidence="6">The sequence shown here is derived from an EMBL/GenBank/DDBJ whole genome shotgun (WGS) entry which is preliminary data.</text>
</comment>
<name>A0A8J2P5E1_9HEXA</name>
<feature type="non-terminal residue" evidence="6">
    <location>
        <position position="1"/>
    </location>
</feature>
<proteinExistence type="predicted"/>
<accession>A0A8J2P5E1</accession>
<evidence type="ECO:0000256" key="4">
    <source>
        <dbReference type="SAM" id="MobiDB-lite"/>
    </source>
</evidence>
<feature type="region of interest" description="Disordered" evidence="4">
    <location>
        <begin position="28"/>
        <end position="47"/>
    </location>
</feature>
<evidence type="ECO:0000256" key="3">
    <source>
        <dbReference type="SAM" id="Coils"/>
    </source>
</evidence>
<comment type="subcellular location">
    <subcellularLocation>
        <location evidence="1">Nucleus</location>
    </subcellularLocation>
</comment>
<keyword evidence="7" id="KW-1185">Reference proteome</keyword>
<protein>
    <recommendedName>
        <fullName evidence="5">Guanine nucleotide-binding protein-like 3 N-terminal domain-containing protein</fullName>
    </recommendedName>
</protein>
<evidence type="ECO:0000256" key="2">
    <source>
        <dbReference type="ARBA" id="ARBA00023242"/>
    </source>
</evidence>